<dbReference type="AlphaFoldDB" id="A0A445IMA8"/>
<gene>
    <name evidence="1" type="ORF">D0Y65_027050</name>
</gene>
<keyword evidence="2" id="KW-1185">Reference proteome</keyword>
<evidence type="ECO:0000313" key="1">
    <source>
        <dbReference type="EMBL" id="RZB87198.1"/>
    </source>
</evidence>
<protein>
    <submittedName>
        <fullName evidence="1">Uncharacterized protein</fullName>
    </submittedName>
</protein>
<organism evidence="1 2">
    <name type="scientific">Glycine soja</name>
    <name type="common">Wild soybean</name>
    <dbReference type="NCBI Taxonomy" id="3848"/>
    <lineage>
        <taxon>Eukaryota</taxon>
        <taxon>Viridiplantae</taxon>
        <taxon>Streptophyta</taxon>
        <taxon>Embryophyta</taxon>
        <taxon>Tracheophyta</taxon>
        <taxon>Spermatophyta</taxon>
        <taxon>Magnoliopsida</taxon>
        <taxon>eudicotyledons</taxon>
        <taxon>Gunneridae</taxon>
        <taxon>Pentapetalae</taxon>
        <taxon>rosids</taxon>
        <taxon>fabids</taxon>
        <taxon>Fabales</taxon>
        <taxon>Fabaceae</taxon>
        <taxon>Papilionoideae</taxon>
        <taxon>50 kb inversion clade</taxon>
        <taxon>NPAAA clade</taxon>
        <taxon>indigoferoid/millettioid clade</taxon>
        <taxon>Phaseoleae</taxon>
        <taxon>Glycine</taxon>
        <taxon>Glycine subgen. Soja</taxon>
    </lineage>
</organism>
<name>A0A445IMA8_GLYSO</name>
<sequence>MSSQVWCSSTLKLKPSPTTSHLASLKQLNFSLFSSTQKIFFHGEWTYDPPECQRAYVSISVLYAKLTDKGGAERKRCSKLVRA</sequence>
<dbReference type="Proteomes" id="UP000289340">
    <property type="component" value="Chromosome 10"/>
</dbReference>
<reference evidence="1 2" key="1">
    <citation type="submission" date="2018-09" db="EMBL/GenBank/DDBJ databases">
        <title>A high-quality reference genome of wild soybean provides a powerful tool to mine soybean genomes.</title>
        <authorList>
            <person name="Xie M."/>
            <person name="Chung C.Y.L."/>
            <person name="Li M.-W."/>
            <person name="Wong F.-L."/>
            <person name="Chan T.-F."/>
            <person name="Lam H.-M."/>
        </authorList>
    </citation>
    <scope>NUCLEOTIDE SEQUENCE [LARGE SCALE GENOMIC DNA]</scope>
    <source>
        <strain evidence="2">cv. W05</strain>
        <tissue evidence="1">Hypocotyl of etiolated seedlings</tissue>
    </source>
</reference>
<evidence type="ECO:0000313" key="2">
    <source>
        <dbReference type="Proteomes" id="UP000289340"/>
    </source>
</evidence>
<proteinExistence type="predicted"/>
<comment type="caution">
    <text evidence="1">The sequence shown here is derived from an EMBL/GenBank/DDBJ whole genome shotgun (WGS) entry which is preliminary data.</text>
</comment>
<dbReference type="EMBL" id="QZWG01000010">
    <property type="protein sequence ID" value="RZB87198.1"/>
    <property type="molecule type" value="Genomic_DNA"/>
</dbReference>
<accession>A0A445IMA8</accession>